<evidence type="ECO:0000256" key="3">
    <source>
        <dbReference type="ARBA" id="ARBA00023242"/>
    </source>
</evidence>
<reference evidence="6" key="1">
    <citation type="submission" date="2014-09" db="EMBL/GenBank/DDBJ databases">
        <authorList>
            <person name="Magalhaes I.L.F."/>
            <person name="Oliveira U."/>
            <person name="Santos F.R."/>
            <person name="Vidigal T.H.D.A."/>
            <person name="Brescovit A.D."/>
            <person name="Santos A.J."/>
        </authorList>
    </citation>
    <scope>NUCLEOTIDE SEQUENCE</scope>
    <source>
        <tissue evidence="6">Shoot tissue taken approximately 20 cm above the soil surface</tissue>
    </source>
</reference>
<dbReference type="SUPFAM" id="SSF46785">
    <property type="entry name" value="Winged helix' DNA-binding domain"/>
    <property type="match status" value="1"/>
</dbReference>
<sequence>MIGEAIDALSENGGSAEDSISAFIRTRYPGVPAAHDRLLRHYLAKHVSEGFFVRGAHGRYARCPDEAAVVEVPVEQAGVGSSEAARVGTPVTEPKRGRGRPRKDGSSSTSPAGKKDGSAGPRSATSKRRGQHRDAAPPAADEGSVPTSSVAVDKDGNQATSSTPRRSRRLLKVALATTTDGSGEALLTDKKNDVEAPSTTDNEHGRPLELALVIVGDGSATTSIVDNVCGEASSATPVDRGQPRELALVTATDLPAPTPPVDKDGGGTPSFNLVLVAKHDGISATPTAPERGSQSRELALVAAAGSSVPVLVADKDGGEAPSASYKRRRQPPRKAAPKSTADKKVGRKALSVTPKGRRRQRKQALMTAGNCSAPTPAAVKKAGREVSFATPKLTPGTAGGGSNPTSVTDKDGDEAPAVALKQRSRPSKPCPATADEIPDDPLFCLLALPACMPAAATV</sequence>
<feature type="domain" description="H15" evidence="5">
    <location>
        <begin position="1"/>
        <end position="64"/>
    </location>
</feature>
<dbReference type="PANTHER" id="PTHR11467">
    <property type="entry name" value="HISTONE H1"/>
    <property type="match status" value="1"/>
</dbReference>
<protein>
    <recommendedName>
        <fullName evidence="5">H15 domain-containing protein</fullName>
    </recommendedName>
</protein>
<accession>A0A0A9GT01</accession>
<dbReference type="GO" id="GO:0003690">
    <property type="term" value="F:double-stranded DNA binding"/>
    <property type="evidence" value="ECO:0007669"/>
    <property type="project" value="TreeGrafter"/>
</dbReference>
<feature type="region of interest" description="Disordered" evidence="4">
    <location>
        <begin position="183"/>
        <end position="203"/>
    </location>
</feature>
<dbReference type="GO" id="GO:0045910">
    <property type="term" value="P:negative regulation of DNA recombination"/>
    <property type="evidence" value="ECO:0007669"/>
    <property type="project" value="TreeGrafter"/>
</dbReference>
<feature type="region of interest" description="Disordered" evidence="4">
    <location>
        <begin position="390"/>
        <end position="434"/>
    </location>
</feature>
<dbReference type="InterPro" id="IPR036388">
    <property type="entry name" value="WH-like_DNA-bd_sf"/>
</dbReference>
<dbReference type="GO" id="GO:0006355">
    <property type="term" value="P:regulation of DNA-templated transcription"/>
    <property type="evidence" value="ECO:0007669"/>
    <property type="project" value="InterPro"/>
</dbReference>
<dbReference type="GO" id="GO:0005730">
    <property type="term" value="C:nucleolus"/>
    <property type="evidence" value="ECO:0007669"/>
    <property type="project" value="TreeGrafter"/>
</dbReference>
<evidence type="ECO:0000313" key="6">
    <source>
        <dbReference type="EMBL" id="JAE28145.1"/>
    </source>
</evidence>
<dbReference type="AlphaFoldDB" id="A0A0A9GT01"/>
<dbReference type="PROSITE" id="PS51504">
    <property type="entry name" value="H15"/>
    <property type="match status" value="1"/>
</dbReference>
<organism evidence="6">
    <name type="scientific">Arundo donax</name>
    <name type="common">Giant reed</name>
    <name type="synonym">Donax arundinaceus</name>
    <dbReference type="NCBI Taxonomy" id="35708"/>
    <lineage>
        <taxon>Eukaryota</taxon>
        <taxon>Viridiplantae</taxon>
        <taxon>Streptophyta</taxon>
        <taxon>Embryophyta</taxon>
        <taxon>Tracheophyta</taxon>
        <taxon>Spermatophyta</taxon>
        <taxon>Magnoliopsida</taxon>
        <taxon>Liliopsida</taxon>
        <taxon>Poales</taxon>
        <taxon>Poaceae</taxon>
        <taxon>PACMAD clade</taxon>
        <taxon>Arundinoideae</taxon>
        <taxon>Arundineae</taxon>
        <taxon>Arundo</taxon>
    </lineage>
</organism>
<dbReference type="InterPro" id="IPR036390">
    <property type="entry name" value="WH_DNA-bd_sf"/>
</dbReference>
<evidence type="ECO:0000259" key="5">
    <source>
        <dbReference type="PROSITE" id="PS51504"/>
    </source>
</evidence>
<proteinExistence type="predicted"/>
<dbReference type="GO" id="GO:0031492">
    <property type="term" value="F:nucleosomal DNA binding"/>
    <property type="evidence" value="ECO:0007669"/>
    <property type="project" value="TreeGrafter"/>
</dbReference>
<dbReference type="PROSITE" id="PS00354">
    <property type="entry name" value="HMGI_Y"/>
    <property type="match status" value="1"/>
</dbReference>
<dbReference type="Pfam" id="PF00538">
    <property type="entry name" value="Linker_histone"/>
    <property type="match status" value="1"/>
</dbReference>
<keyword evidence="2" id="KW-0238">DNA-binding</keyword>
<dbReference type="GO" id="GO:0006334">
    <property type="term" value="P:nucleosome assembly"/>
    <property type="evidence" value="ECO:0007669"/>
    <property type="project" value="InterPro"/>
</dbReference>
<reference evidence="6" key="2">
    <citation type="journal article" date="2015" name="Data Brief">
        <title>Shoot transcriptome of the giant reed, Arundo donax.</title>
        <authorList>
            <person name="Barrero R.A."/>
            <person name="Guerrero F.D."/>
            <person name="Moolhuijzen P."/>
            <person name="Goolsby J.A."/>
            <person name="Tidwell J."/>
            <person name="Bellgard S.E."/>
            <person name="Bellgard M.I."/>
        </authorList>
    </citation>
    <scope>NUCLEOTIDE SEQUENCE</scope>
    <source>
        <tissue evidence="6">Shoot tissue taken approximately 20 cm above the soil surface</tissue>
    </source>
</reference>
<feature type="compositionally biased region" description="Basic residues" evidence="4">
    <location>
        <begin position="325"/>
        <end position="336"/>
    </location>
</feature>
<evidence type="ECO:0000256" key="4">
    <source>
        <dbReference type="SAM" id="MobiDB-lite"/>
    </source>
</evidence>
<evidence type="ECO:0000256" key="1">
    <source>
        <dbReference type="ARBA" id="ARBA00004123"/>
    </source>
</evidence>
<dbReference type="Gene3D" id="1.10.10.10">
    <property type="entry name" value="Winged helix-like DNA-binding domain superfamily/Winged helix DNA-binding domain"/>
    <property type="match status" value="1"/>
</dbReference>
<dbReference type="InterPro" id="IPR000637">
    <property type="entry name" value="HMGI/Y_DNA-bd_CS"/>
</dbReference>
<feature type="region of interest" description="Disordered" evidence="4">
    <location>
        <begin position="311"/>
        <end position="376"/>
    </location>
</feature>
<evidence type="ECO:0000256" key="2">
    <source>
        <dbReference type="ARBA" id="ARBA00023125"/>
    </source>
</evidence>
<keyword evidence="3" id="KW-0539">Nucleus</keyword>
<dbReference type="PANTHER" id="PTHR11467:SF109">
    <property type="entry name" value="H15 DOMAIN-CONTAINING PROTEIN"/>
    <property type="match status" value="1"/>
</dbReference>
<comment type="subcellular location">
    <subcellularLocation>
        <location evidence="1">Nucleus</location>
    </subcellularLocation>
</comment>
<dbReference type="GO" id="GO:0030261">
    <property type="term" value="P:chromosome condensation"/>
    <property type="evidence" value="ECO:0007669"/>
    <property type="project" value="TreeGrafter"/>
</dbReference>
<name>A0A0A9GT01_ARUDO</name>
<feature type="region of interest" description="Disordered" evidence="4">
    <location>
        <begin position="77"/>
        <end position="169"/>
    </location>
</feature>
<dbReference type="GO" id="GO:0000786">
    <property type="term" value="C:nucleosome"/>
    <property type="evidence" value="ECO:0007669"/>
    <property type="project" value="InterPro"/>
</dbReference>
<dbReference type="InterPro" id="IPR005818">
    <property type="entry name" value="Histone_H1/H5_H15"/>
</dbReference>
<dbReference type="EMBL" id="GBRH01169751">
    <property type="protein sequence ID" value="JAE28145.1"/>
    <property type="molecule type" value="Transcribed_RNA"/>
</dbReference>